<keyword evidence="9" id="KW-1003">Cell membrane</keyword>
<evidence type="ECO:0000256" key="9">
    <source>
        <dbReference type="HAMAP-Rule" id="MF_01456"/>
    </source>
</evidence>
<keyword evidence="11" id="KW-1185">Reference proteome</keyword>
<evidence type="ECO:0000256" key="7">
    <source>
        <dbReference type="ARBA" id="ARBA00023027"/>
    </source>
</evidence>
<dbReference type="InterPro" id="IPR039428">
    <property type="entry name" value="NUOK/Mnh_C1-like"/>
</dbReference>
<dbReference type="EC" id="7.1.1.-" evidence="9"/>
<dbReference type="HAMAP" id="MF_01456">
    <property type="entry name" value="NDH1_NuoK"/>
    <property type="match status" value="1"/>
</dbReference>
<feature type="transmembrane region" description="Helical" evidence="9">
    <location>
        <begin position="39"/>
        <end position="58"/>
    </location>
</feature>
<comment type="function">
    <text evidence="9">NDH-1 shuttles electrons from NADH, via FMN and iron-sulfur (Fe-S) centers, to quinones in the respiratory chain. The immediate electron acceptor for the enzyme in this species is believed to be ubiquinone. Couples the redox reaction to proton translocation (for every two electrons transferred, four hydrogen ions are translocated across the cytoplasmic membrane), and thus conserves the redox energy in a proton gradient.</text>
</comment>
<evidence type="ECO:0000256" key="6">
    <source>
        <dbReference type="ARBA" id="ARBA00022989"/>
    </source>
</evidence>
<keyword evidence="3 9" id="KW-0813">Transport</keyword>
<dbReference type="NCBIfam" id="NF004321">
    <property type="entry name" value="PRK05715.1-3"/>
    <property type="match status" value="1"/>
</dbReference>
<accession>A0ABZ0UTP8</accession>
<evidence type="ECO:0000256" key="1">
    <source>
        <dbReference type="ARBA" id="ARBA00004141"/>
    </source>
</evidence>
<name>A0ABZ0UTP8_9RICK</name>
<protein>
    <recommendedName>
        <fullName evidence="9">NADH-quinone oxidoreductase subunit K</fullName>
        <ecNumber evidence="9">7.1.1.-</ecNumber>
    </recommendedName>
    <alternativeName>
        <fullName evidence="9">NADH dehydrogenase I subunit K</fullName>
    </alternativeName>
    <alternativeName>
        <fullName evidence="9">NDH-1 subunit K</fullName>
    </alternativeName>
</protein>
<dbReference type="Gene3D" id="1.10.287.3510">
    <property type="match status" value="1"/>
</dbReference>
<evidence type="ECO:0000313" key="11">
    <source>
        <dbReference type="Proteomes" id="UP001326613"/>
    </source>
</evidence>
<keyword evidence="5 9" id="KW-1278">Translocase</keyword>
<dbReference type="RefSeq" id="WP_323738337.1">
    <property type="nucleotide sequence ID" value="NZ_CP112932.1"/>
</dbReference>
<dbReference type="InterPro" id="IPR001133">
    <property type="entry name" value="NADH_UbQ_OxRdtase_chain4L/K"/>
</dbReference>
<comment type="similarity">
    <text evidence="2 9">Belongs to the complex I subunit 4L family.</text>
</comment>
<keyword evidence="8 9" id="KW-0472">Membrane</keyword>
<proteinExistence type="inferred from homology"/>
<dbReference type="PANTHER" id="PTHR11434">
    <property type="entry name" value="NADH-UBIQUINONE OXIDOREDUCTASE SUBUNIT ND4L"/>
    <property type="match status" value="1"/>
</dbReference>
<keyword evidence="4 9" id="KW-0812">Transmembrane</keyword>
<dbReference type="PANTHER" id="PTHR11434:SF21">
    <property type="entry name" value="NADH DEHYDROGENASE SUBUNIT 4L-RELATED"/>
    <property type="match status" value="1"/>
</dbReference>
<dbReference type="NCBIfam" id="NF004323">
    <property type="entry name" value="PRK05715.1-5"/>
    <property type="match status" value="1"/>
</dbReference>
<organism evidence="10 11">
    <name type="scientific">Candidatus Trichorickettsia mobilis</name>
    <dbReference type="NCBI Taxonomy" id="1346319"/>
    <lineage>
        <taxon>Bacteria</taxon>
        <taxon>Pseudomonadati</taxon>
        <taxon>Pseudomonadota</taxon>
        <taxon>Alphaproteobacteria</taxon>
        <taxon>Rickettsiales</taxon>
        <taxon>Rickettsiaceae</taxon>
        <taxon>Rickettsieae</taxon>
        <taxon>Candidatus Trichorickettsia</taxon>
    </lineage>
</organism>
<keyword evidence="7 9" id="KW-0520">NAD</keyword>
<gene>
    <name evidence="9" type="primary">nuoK</name>
    <name evidence="10" type="ORF">Trichorick_00121</name>
</gene>
<dbReference type="Pfam" id="PF00420">
    <property type="entry name" value="Oxidored_q2"/>
    <property type="match status" value="1"/>
</dbReference>
<evidence type="ECO:0000256" key="3">
    <source>
        <dbReference type="ARBA" id="ARBA00022448"/>
    </source>
</evidence>
<keyword evidence="9" id="KW-0874">Quinone</keyword>
<evidence type="ECO:0000313" key="10">
    <source>
        <dbReference type="EMBL" id="WPY00249.1"/>
    </source>
</evidence>
<evidence type="ECO:0000256" key="5">
    <source>
        <dbReference type="ARBA" id="ARBA00022967"/>
    </source>
</evidence>
<dbReference type="Proteomes" id="UP001326613">
    <property type="component" value="Chromosome"/>
</dbReference>
<feature type="transmembrane region" description="Helical" evidence="9">
    <location>
        <begin position="6"/>
        <end position="27"/>
    </location>
</feature>
<keyword evidence="9" id="KW-0830">Ubiquinone</keyword>
<keyword evidence="6 9" id="KW-1133">Transmembrane helix</keyword>
<comment type="catalytic activity">
    <reaction evidence="9">
        <text>a quinone + NADH + 5 H(+)(in) = a quinol + NAD(+) + 4 H(+)(out)</text>
        <dbReference type="Rhea" id="RHEA:57888"/>
        <dbReference type="ChEBI" id="CHEBI:15378"/>
        <dbReference type="ChEBI" id="CHEBI:24646"/>
        <dbReference type="ChEBI" id="CHEBI:57540"/>
        <dbReference type="ChEBI" id="CHEBI:57945"/>
        <dbReference type="ChEBI" id="CHEBI:132124"/>
    </reaction>
</comment>
<comment type="subunit">
    <text evidence="9">NDH-1 is composed of 14 different subunits. Subunits NuoA, H, J, K, L, M, N constitute the membrane sector of the complex.</text>
</comment>
<reference evidence="10 11" key="1">
    <citation type="submission" date="2022-10" db="EMBL/GenBank/DDBJ databases">
        <title>Host association and intracellularity evolved multiple times independently in the Rickettsiales.</title>
        <authorList>
            <person name="Castelli M."/>
            <person name="Nardi T."/>
            <person name="Gammuto L."/>
            <person name="Bellinzona G."/>
            <person name="Sabaneyeva E."/>
            <person name="Potekhin A."/>
            <person name="Serra V."/>
            <person name="Petroni G."/>
            <person name="Sassera D."/>
        </authorList>
    </citation>
    <scope>NUCLEOTIDE SEQUENCE [LARGE SCALE GENOMIC DNA]</scope>
    <source>
        <strain evidence="10 11">Kr 154-4</strain>
    </source>
</reference>
<dbReference type="EMBL" id="CP112932">
    <property type="protein sequence ID" value="WPY00249.1"/>
    <property type="molecule type" value="Genomic_DNA"/>
</dbReference>
<evidence type="ECO:0000256" key="2">
    <source>
        <dbReference type="ARBA" id="ARBA00010519"/>
    </source>
</evidence>
<comment type="subcellular location">
    <subcellularLocation>
        <location evidence="9">Cell membrane</location>
        <topology evidence="9">Multi-pass membrane protein</topology>
    </subcellularLocation>
    <subcellularLocation>
        <location evidence="1">Membrane</location>
        <topology evidence="1">Multi-pass membrane protein</topology>
    </subcellularLocation>
</comment>
<sequence>MINIITLEHYLILAALVFTIGITGLFMNRKNLITVLMSIELMLLSININFVAFSAYLQDLSGQIFSIIILTIAAAETSIGLAIIVVYFRNKRSVQLTEISQMKG</sequence>
<dbReference type="NCBIfam" id="NF004320">
    <property type="entry name" value="PRK05715.1-2"/>
    <property type="match status" value="1"/>
</dbReference>
<evidence type="ECO:0000256" key="8">
    <source>
        <dbReference type="ARBA" id="ARBA00023136"/>
    </source>
</evidence>
<evidence type="ECO:0000256" key="4">
    <source>
        <dbReference type="ARBA" id="ARBA00022692"/>
    </source>
</evidence>
<feature type="transmembrane region" description="Helical" evidence="9">
    <location>
        <begin position="64"/>
        <end position="88"/>
    </location>
</feature>